<evidence type="ECO:0000256" key="3">
    <source>
        <dbReference type="SAM" id="SignalP"/>
    </source>
</evidence>
<accession>A0AA36EWK6</accession>
<feature type="chain" id="PRO_5041447536" description="Low-density lipoprotein receptor class A domain-containing protein 4" evidence="3">
    <location>
        <begin position="22"/>
        <end position="479"/>
    </location>
</feature>
<feature type="region of interest" description="Disordered" evidence="1">
    <location>
        <begin position="394"/>
        <end position="479"/>
    </location>
</feature>
<dbReference type="Proteomes" id="UP001162480">
    <property type="component" value="Chromosome 1"/>
</dbReference>
<keyword evidence="2" id="KW-1133">Transmembrane helix</keyword>
<name>A0AA36EWK6_OCTVU</name>
<evidence type="ECO:0000313" key="5">
    <source>
        <dbReference type="Proteomes" id="UP001162480"/>
    </source>
</evidence>
<protein>
    <recommendedName>
        <fullName evidence="6">Low-density lipoprotein receptor class A domain-containing protein 4</fullName>
    </recommendedName>
</protein>
<evidence type="ECO:0000256" key="1">
    <source>
        <dbReference type="SAM" id="MobiDB-lite"/>
    </source>
</evidence>
<evidence type="ECO:0000256" key="2">
    <source>
        <dbReference type="SAM" id="Phobius"/>
    </source>
</evidence>
<keyword evidence="2" id="KW-0812">Transmembrane</keyword>
<keyword evidence="5" id="KW-1185">Reference proteome</keyword>
<dbReference type="EMBL" id="OX597814">
    <property type="protein sequence ID" value="CAI9716014.1"/>
    <property type="molecule type" value="Genomic_DNA"/>
</dbReference>
<feature type="transmembrane region" description="Helical" evidence="2">
    <location>
        <begin position="226"/>
        <end position="247"/>
    </location>
</feature>
<dbReference type="AlphaFoldDB" id="A0AA36EWK6"/>
<feature type="signal peptide" evidence="3">
    <location>
        <begin position="1"/>
        <end position="21"/>
    </location>
</feature>
<organism evidence="4 5">
    <name type="scientific">Octopus vulgaris</name>
    <name type="common">Common octopus</name>
    <dbReference type="NCBI Taxonomy" id="6645"/>
    <lineage>
        <taxon>Eukaryota</taxon>
        <taxon>Metazoa</taxon>
        <taxon>Spiralia</taxon>
        <taxon>Lophotrochozoa</taxon>
        <taxon>Mollusca</taxon>
        <taxon>Cephalopoda</taxon>
        <taxon>Coleoidea</taxon>
        <taxon>Octopodiformes</taxon>
        <taxon>Octopoda</taxon>
        <taxon>Incirrata</taxon>
        <taxon>Octopodidae</taxon>
        <taxon>Octopus</taxon>
    </lineage>
</organism>
<gene>
    <name evidence="4" type="ORF">OCTVUL_1B016684</name>
</gene>
<sequence length="479" mass="53768">MKHGRCRRRLFLKVGLYEVLCCVPVDEETLRFELCLKSVCGDCGPTLSNKSVLIVYSKQYDTTDQHACDLYIIAKTKVYIELNFTDLRGFEVPWQPANSSTVSMECLPKISITERNTSGEEFRMGIICPVQKLLKDPPVFPSHANNLTLIYKWDPKQRTGHTLYLDFQLKVNVCTFYCDGSTCQSDQSLVCNGRSHCRDQSDAQLCNEQHPSSAPTEQLVRSTSTIMPLVVVIIIVVCILGVVLLGICHCRTAPWLCRGDSSHTKTSEHENLHPNSQMTCSEDYSGIPTQEQRAIASYKEKQTRLKSIRTDNELGLPPSIPISEDGEEGFLTSQRLLQSCDRSHKIDCQAFCPPPNITIYNGESPSSFYHSHSTTNSSFLALSVNKKIPLPSMKTLRESNGHSNLNHYSYLEGHSHPSRSKPHTKNPSSSTLQPKLSSDSQNPQGQKFDRLGNYSLVSSPSTRMPNEANVYSFQPDRHL</sequence>
<feature type="compositionally biased region" description="Polar residues" evidence="1">
    <location>
        <begin position="425"/>
        <end position="445"/>
    </location>
</feature>
<proteinExistence type="predicted"/>
<feature type="compositionally biased region" description="Polar residues" evidence="1">
    <location>
        <begin position="455"/>
        <end position="472"/>
    </location>
</feature>
<keyword evidence="3" id="KW-0732">Signal</keyword>
<evidence type="ECO:0000313" key="4">
    <source>
        <dbReference type="EMBL" id="CAI9716014.1"/>
    </source>
</evidence>
<evidence type="ECO:0008006" key="6">
    <source>
        <dbReference type="Google" id="ProtNLM"/>
    </source>
</evidence>
<reference evidence="4" key="1">
    <citation type="submission" date="2023-08" db="EMBL/GenBank/DDBJ databases">
        <authorList>
            <person name="Alioto T."/>
            <person name="Alioto T."/>
            <person name="Gomez Garrido J."/>
        </authorList>
    </citation>
    <scope>NUCLEOTIDE SEQUENCE</scope>
</reference>
<keyword evidence="2" id="KW-0472">Membrane</keyword>